<dbReference type="InterPro" id="IPR007712">
    <property type="entry name" value="RelE/ParE_toxin"/>
</dbReference>
<sequence>MVQVRFSLRALQNIADILDWSGDEFGLAARARYERLIRQAVDDLAENPERFGTKAAKGFEPIRIFHLRHSRLSGSASADRVRSPRHLIAYRPVGPDIIEIVCVIHDAMDLKRYLPKP</sequence>
<name>A0A858R4D6_9PROT</name>
<evidence type="ECO:0000256" key="1">
    <source>
        <dbReference type="ARBA" id="ARBA00022649"/>
    </source>
</evidence>
<dbReference type="EMBL" id="CP051775">
    <property type="protein sequence ID" value="QJE72212.1"/>
    <property type="molecule type" value="Genomic_DNA"/>
</dbReference>
<dbReference type="Proteomes" id="UP000501891">
    <property type="component" value="Chromosome"/>
</dbReference>
<dbReference type="KEGG" id="acru:HHL28_03055"/>
<protein>
    <submittedName>
        <fullName evidence="2">Type II toxin-antitoxin system RelE/ParE family toxin</fullName>
    </submittedName>
</protein>
<organism evidence="2 3">
    <name type="scientific">Aerophototrophica crusticola</name>
    <dbReference type="NCBI Taxonomy" id="1709002"/>
    <lineage>
        <taxon>Bacteria</taxon>
        <taxon>Pseudomonadati</taxon>
        <taxon>Pseudomonadota</taxon>
        <taxon>Alphaproteobacteria</taxon>
        <taxon>Rhodospirillales</taxon>
        <taxon>Rhodospirillaceae</taxon>
        <taxon>Aerophototrophica</taxon>
    </lineage>
</organism>
<evidence type="ECO:0000313" key="3">
    <source>
        <dbReference type="Proteomes" id="UP000501891"/>
    </source>
</evidence>
<keyword evidence="1" id="KW-1277">Toxin-antitoxin system</keyword>
<evidence type="ECO:0000313" key="2">
    <source>
        <dbReference type="EMBL" id="QJE72212.1"/>
    </source>
</evidence>
<keyword evidence="3" id="KW-1185">Reference proteome</keyword>
<reference evidence="2" key="1">
    <citation type="submission" date="2020-04" db="EMBL/GenBank/DDBJ databases">
        <title>A desert anoxygenic phototrophic bacterium fixes CO2 using RubisCO under aerobic conditions.</title>
        <authorList>
            <person name="Tang K."/>
        </authorList>
    </citation>
    <scope>NUCLEOTIDE SEQUENCE [LARGE SCALE GENOMIC DNA]</scope>
    <source>
        <strain evidence="2">MIMtkB3</strain>
    </source>
</reference>
<accession>A0A858R4D6</accession>
<dbReference type="InterPro" id="IPR035093">
    <property type="entry name" value="RelE/ParE_toxin_dom_sf"/>
</dbReference>
<dbReference type="Pfam" id="PF05016">
    <property type="entry name" value="ParE_toxin"/>
    <property type="match status" value="1"/>
</dbReference>
<gene>
    <name evidence="2" type="ORF">HHL28_03055</name>
</gene>
<proteinExistence type="predicted"/>
<dbReference type="Gene3D" id="3.30.2310.20">
    <property type="entry name" value="RelE-like"/>
    <property type="match status" value="1"/>
</dbReference>
<dbReference type="AlphaFoldDB" id="A0A858R4D6"/>